<sequence>MEGLIGLDEVGSGWFIIMFYLHLNSSMVLSGQLVALDRMFLITLVLTVEFLQYIKEVMFKPRLKPTRSEIFLGKAPRMETKASESAGKAH</sequence>
<accession>A0A2G9TA90</accession>
<protein>
    <submittedName>
        <fullName evidence="2">Uncharacterized protein</fullName>
    </submittedName>
</protein>
<dbReference type="Proteomes" id="UP000230423">
    <property type="component" value="Unassembled WGS sequence"/>
</dbReference>
<evidence type="ECO:0000256" key="1">
    <source>
        <dbReference type="SAM" id="Phobius"/>
    </source>
</evidence>
<proteinExistence type="predicted"/>
<reference evidence="2 3" key="1">
    <citation type="submission" date="2015-09" db="EMBL/GenBank/DDBJ databases">
        <title>Draft genome of the parasitic nematode Teladorsagia circumcincta isolate WARC Sus (inbred).</title>
        <authorList>
            <person name="Mitreva M."/>
        </authorList>
    </citation>
    <scope>NUCLEOTIDE SEQUENCE [LARGE SCALE GENOMIC DNA]</scope>
    <source>
        <strain evidence="2 3">S</strain>
    </source>
</reference>
<evidence type="ECO:0000313" key="3">
    <source>
        <dbReference type="Proteomes" id="UP000230423"/>
    </source>
</evidence>
<keyword evidence="1" id="KW-0812">Transmembrane</keyword>
<organism evidence="2 3">
    <name type="scientific">Teladorsagia circumcincta</name>
    <name type="common">Brown stomach worm</name>
    <name type="synonym">Ostertagia circumcincta</name>
    <dbReference type="NCBI Taxonomy" id="45464"/>
    <lineage>
        <taxon>Eukaryota</taxon>
        <taxon>Metazoa</taxon>
        <taxon>Ecdysozoa</taxon>
        <taxon>Nematoda</taxon>
        <taxon>Chromadorea</taxon>
        <taxon>Rhabditida</taxon>
        <taxon>Rhabditina</taxon>
        <taxon>Rhabditomorpha</taxon>
        <taxon>Strongyloidea</taxon>
        <taxon>Trichostrongylidae</taxon>
        <taxon>Teladorsagia</taxon>
    </lineage>
</organism>
<dbReference type="EMBL" id="KZ391336">
    <property type="protein sequence ID" value="PIO54886.1"/>
    <property type="molecule type" value="Genomic_DNA"/>
</dbReference>
<keyword evidence="1" id="KW-1133">Transmembrane helix</keyword>
<keyword evidence="1" id="KW-0472">Membrane</keyword>
<name>A0A2G9TA90_TELCI</name>
<gene>
    <name evidence="2" type="ORF">TELCIR_23739</name>
</gene>
<keyword evidence="3" id="KW-1185">Reference proteome</keyword>
<feature type="transmembrane region" description="Helical" evidence="1">
    <location>
        <begin position="12"/>
        <end position="29"/>
    </location>
</feature>
<evidence type="ECO:0000313" key="2">
    <source>
        <dbReference type="EMBL" id="PIO54886.1"/>
    </source>
</evidence>
<dbReference type="AlphaFoldDB" id="A0A2G9TA90"/>